<dbReference type="AlphaFoldDB" id="A0A0L8V9U2"/>
<accession>A0A0L8V9U2</accession>
<organism evidence="1 2">
    <name type="scientific">Sunxiuqinia dokdonensis</name>
    <dbReference type="NCBI Taxonomy" id="1409788"/>
    <lineage>
        <taxon>Bacteria</taxon>
        <taxon>Pseudomonadati</taxon>
        <taxon>Bacteroidota</taxon>
        <taxon>Bacteroidia</taxon>
        <taxon>Marinilabiliales</taxon>
        <taxon>Prolixibacteraceae</taxon>
        <taxon>Sunxiuqinia</taxon>
    </lineage>
</organism>
<protein>
    <submittedName>
        <fullName evidence="1">Uncharacterized protein</fullName>
    </submittedName>
</protein>
<dbReference type="EMBL" id="LGIA01000148">
    <property type="protein sequence ID" value="KOH45216.1"/>
    <property type="molecule type" value="Genomic_DNA"/>
</dbReference>
<gene>
    <name evidence="1" type="ORF">NC99_20780</name>
</gene>
<sequence>MVIKKIACIFVGYFLLHFLRSGRYFLFKVIYINIIRTF</sequence>
<name>A0A0L8V9U2_9BACT</name>
<proteinExistence type="predicted"/>
<dbReference type="Proteomes" id="UP000036958">
    <property type="component" value="Unassembled WGS sequence"/>
</dbReference>
<comment type="caution">
    <text evidence="1">The sequence shown here is derived from an EMBL/GenBank/DDBJ whole genome shotgun (WGS) entry which is preliminary data.</text>
</comment>
<evidence type="ECO:0000313" key="2">
    <source>
        <dbReference type="Proteomes" id="UP000036958"/>
    </source>
</evidence>
<dbReference type="STRING" id="1409788.NC99_20780"/>
<reference evidence="2" key="1">
    <citation type="submission" date="2015-07" db="EMBL/GenBank/DDBJ databases">
        <title>Genome sequencing of Sunxiuqinia dokdonensis strain SK.</title>
        <authorList>
            <person name="Ahn S."/>
            <person name="Kim B.-C."/>
        </authorList>
    </citation>
    <scope>NUCLEOTIDE SEQUENCE [LARGE SCALE GENOMIC DNA]</scope>
    <source>
        <strain evidence="2">SK</strain>
    </source>
</reference>
<keyword evidence="2" id="KW-1185">Reference proteome</keyword>
<evidence type="ECO:0000313" key="1">
    <source>
        <dbReference type="EMBL" id="KOH45216.1"/>
    </source>
</evidence>